<evidence type="ECO:0000259" key="17">
    <source>
        <dbReference type="Pfam" id="PF06418"/>
    </source>
</evidence>
<comment type="catalytic activity">
    <reaction evidence="11">
        <text>UTP + L-glutamine + ATP + H2O = CTP + L-glutamate + ADP + phosphate + 2 H(+)</text>
        <dbReference type="Rhea" id="RHEA:26426"/>
        <dbReference type="ChEBI" id="CHEBI:15377"/>
        <dbReference type="ChEBI" id="CHEBI:15378"/>
        <dbReference type="ChEBI" id="CHEBI:29985"/>
        <dbReference type="ChEBI" id="CHEBI:30616"/>
        <dbReference type="ChEBI" id="CHEBI:37563"/>
        <dbReference type="ChEBI" id="CHEBI:43474"/>
        <dbReference type="ChEBI" id="CHEBI:46398"/>
        <dbReference type="ChEBI" id="CHEBI:58359"/>
        <dbReference type="ChEBI" id="CHEBI:456216"/>
        <dbReference type="EC" id="6.3.4.2"/>
    </reaction>
</comment>
<dbReference type="UniPathway" id="UPA00159">
    <property type="reaction ID" value="UER00277"/>
</dbReference>
<dbReference type="GO" id="GO:0005829">
    <property type="term" value="C:cytosol"/>
    <property type="evidence" value="ECO:0007669"/>
    <property type="project" value="TreeGrafter"/>
</dbReference>
<feature type="domain" description="Glutamine amidotransferase" evidence="16">
    <location>
        <begin position="308"/>
        <end position="545"/>
    </location>
</feature>
<dbReference type="InterPro" id="IPR029062">
    <property type="entry name" value="Class_I_gatase-like"/>
</dbReference>
<evidence type="ECO:0000313" key="18">
    <source>
        <dbReference type="EMBL" id="KKR34058.1"/>
    </source>
</evidence>
<evidence type="ECO:0000256" key="4">
    <source>
        <dbReference type="ARBA" id="ARBA00022598"/>
    </source>
</evidence>
<evidence type="ECO:0000256" key="1">
    <source>
        <dbReference type="ARBA" id="ARBA00005171"/>
    </source>
</evidence>
<sequence length="553" mass="62046">MPTKYIFVTGGVISGLGKGITVASISLLLKSAGFKVAPIKADPYLNVDAGTMNPIIHGETFVTEDGLETDQDLGHYERFLNENLTRLNYMTNGQVLLSVLERERKMDYGGICVEFIPQVPQEIIRRLEVLGKESKADVVILEVGGTVGEFQNALFLEAARELKFKHPQDVINVHVAYLPLPKSLGELKSKPVQNSVMMLNANGVHPDILIGRAEKDIDKTRRDKMAVFCSMQPEDIFSNPDLHSIYQVPKYLAEQGLRDRILTKLGLPLPAKDLKEWTAFTEKITSTTKKVKIGIVGKYFRSGEFALEDSYVCVLEAVKQASWVQGVDPSITWIDSLDIEKNGTGLLKKFDGIIVPQGWGNRGIEGKIMTAGFARENKVPYLGLCFGMQLASIDFARNVVGLTGANTEEADVNTPYPVIHIMPNQKEYLAKKQYGGTIRLGAWPCRLAENSKIYNIYKKWIEKGVNSMYNLPNVNERHRHRYEFNNEYRQKFEEKGMKFSGLSPDGMLVEAIELTDHPFFIGTQFHPELKARPLAPHPLFLEFVEACTKPDFA</sequence>
<evidence type="ECO:0000256" key="7">
    <source>
        <dbReference type="ARBA" id="ARBA00022840"/>
    </source>
</evidence>
<accession>A0A0G0Q1P9</accession>
<keyword evidence="6" id="KW-0547">Nucleotide-binding</keyword>
<dbReference type="InterPro" id="IPR017926">
    <property type="entry name" value="GATASE"/>
</dbReference>
<evidence type="ECO:0000313" key="19">
    <source>
        <dbReference type="Proteomes" id="UP000034539"/>
    </source>
</evidence>
<evidence type="ECO:0000256" key="13">
    <source>
        <dbReference type="ARBA" id="ARBA00075170"/>
    </source>
</evidence>
<keyword evidence="5" id="KW-0479">Metal-binding</keyword>
<organism evidence="18 19">
    <name type="scientific">Candidatus Gottesmanbacteria bacterium GW2011_GWC2_39_8</name>
    <dbReference type="NCBI Taxonomy" id="1618450"/>
    <lineage>
        <taxon>Bacteria</taxon>
        <taxon>Candidatus Gottesmaniibacteriota</taxon>
    </lineage>
</organism>
<dbReference type="Gene3D" id="3.40.50.300">
    <property type="entry name" value="P-loop containing nucleotide triphosphate hydrolases"/>
    <property type="match status" value="1"/>
</dbReference>
<dbReference type="InterPro" id="IPR033828">
    <property type="entry name" value="GATase1_CTP_Synthase"/>
</dbReference>
<keyword evidence="8" id="KW-0460">Magnesium</keyword>
<dbReference type="Proteomes" id="UP000034539">
    <property type="component" value="Unassembled WGS sequence"/>
</dbReference>
<keyword evidence="7" id="KW-0067">ATP-binding</keyword>
<dbReference type="Gene3D" id="3.40.50.880">
    <property type="match status" value="1"/>
</dbReference>
<dbReference type="InterPro" id="IPR017456">
    <property type="entry name" value="CTP_synthase_N"/>
</dbReference>
<dbReference type="CDD" id="cd01746">
    <property type="entry name" value="GATase1_CTP_Synthase"/>
    <property type="match status" value="1"/>
</dbReference>
<evidence type="ECO:0000256" key="10">
    <source>
        <dbReference type="ARBA" id="ARBA00022975"/>
    </source>
</evidence>
<dbReference type="EC" id="6.3.4.2" evidence="3"/>
<evidence type="ECO:0000256" key="14">
    <source>
        <dbReference type="ARBA" id="ARBA00079941"/>
    </source>
</evidence>
<evidence type="ECO:0000256" key="6">
    <source>
        <dbReference type="ARBA" id="ARBA00022741"/>
    </source>
</evidence>
<keyword evidence="9" id="KW-0315">Glutamine amidotransferase</keyword>
<dbReference type="SUPFAM" id="SSF52540">
    <property type="entry name" value="P-loop containing nucleoside triphosphate hydrolases"/>
    <property type="match status" value="1"/>
</dbReference>
<dbReference type="InterPro" id="IPR004468">
    <property type="entry name" value="CTP_synthase"/>
</dbReference>
<gene>
    <name evidence="18" type="ORF">UT63_C0007G0013</name>
</gene>
<comment type="caution">
    <text evidence="18">The sequence shown here is derived from an EMBL/GenBank/DDBJ whole genome shotgun (WGS) entry which is preliminary data.</text>
</comment>
<dbReference type="InterPro" id="IPR027417">
    <property type="entry name" value="P-loop_NTPase"/>
</dbReference>
<dbReference type="EMBL" id="LBXN01000007">
    <property type="protein sequence ID" value="KKR34058.1"/>
    <property type="molecule type" value="Genomic_DNA"/>
</dbReference>
<dbReference type="PANTHER" id="PTHR11550">
    <property type="entry name" value="CTP SYNTHASE"/>
    <property type="match status" value="1"/>
</dbReference>
<dbReference type="FunFam" id="3.40.50.300:FF:000009">
    <property type="entry name" value="CTP synthase"/>
    <property type="match status" value="1"/>
</dbReference>
<dbReference type="PATRIC" id="fig|1618450.3.peg.234"/>
<dbReference type="Pfam" id="PF06418">
    <property type="entry name" value="CTP_synth_N"/>
    <property type="match status" value="1"/>
</dbReference>
<evidence type="ECO:0000256" key="8">
    <source>
        <dbReference type="ARBA" id="ARBA00022842"/>
    </source>
</evidence>
<name>A0A0G0Q1P9_9BACT</name>
<evidence type="ECO:0000256" key="3">
    <source>
        <dbReference type="ARBA" id="ARBA00012291"/>
    </source>
</evidence>
<dbReference type="NCBIfam" id="TIGR00337">
    <property type="entry name" value="PyrG"/>
    <property type="match status" value="1"/>
</dbReference>
<dbReference type="Pfam" id="PF00117">
    <property type="entry name" value="GATase"/>
    <property type="match status" value="1"/>
</dbReference>
<comment type="similarity">
    <text evidence="2">Belongs to the CTP synthase family.</text>
</comment>
<dbReference type="GO" id="GO:0044210">
    <property type="term" value="P:'de novo' CTP biosynthetic process"/>
    <property type="evidence" value="ECO:0007669"/>
    <property type="project" value="UniProtKB-UniPathway"/>
</dbReference>
<evidence type="ECO:0000256" key="2">
    <source>
        <dbReference type="ARBA" id="ARBA00007533"/>
    </source>
</evidence>
<dbReference type="GO" id="GO:0097268">
    <property type="term" value="C:cytoophidium"/>
    <property type="evidence" value="ECO:0007669"/>
    <property type="project" value="UniProtKB-ARBA"/>
</dbReference>
<evidence type="ECO:0000256" key="12">
    <source>
        <dbReference type="ARBA" id="ARBA00070745"/>
    </source>
</evidence>
<feature type="domain" description="CTP synthase N-terminal" evidence="17">
    <location>
        <begin position="4"/>
        <end position="267"/>
    </location>
</feature>
<dbReference type="GO" id="GO:0042802">
    <property type="term" value="F:identical protein binding"/>
    <property type="evidence" value="ECO:0007669"/>
    <property type="project" value="TreeGrafter"/>
</dbReference>
<dbReference type="SUPFAM" id="SSF52317">
    <property type="entry name" value="Class I glutamine amidotransferase-like"/>
    <property type="match status" value="1"/>
</dbReference>
<dbReference type="GO" id="GO:0005524">
    <property type="term" value="F:ATP binding"/>
    <property type="evidence" value="ECO:0007669"/>
    <property type="project" value="UniProtKB-KW"/>
</dbReference>
<keyword evidence="4" id="KW-0436">Ligase</keyword>
<dbReference type="FunFam" id="3.40.50.880:FF:000002">
    <property type="entry name" value="CTP synthase"/>
    <property type="match status" value="1"/>
</dbReference>
<evidence type="ECO:0000256" key="5">
    <source>
        <dbReference type="ARBA" id="ARBA00022723"/>
    </source>
</evidence>
<protein>
    <recommendedName>
        <fullName evidence="12">CTP synthase</fullName>
        <ecNumber evidence="3">6.3.4.2</ecNumber>
    </recommendedName>
    <alternativeName>
        <fullName evidence="14">Cytidine 5'-triphosphate synthase</fullName>
    </alternativeName>
    <alternativeName>
        <fullName evidence="15">Cytidine triphosphate synthetase</fullName>
    </alternativeName>
    <alternativeName>
        <fullName evidence="13">UTP--ammonia ligase</fullName>
    </alternativeName>
</protein>
<dbReference type="PROSITE" id="PS51273">
    <property type="entry name" value="GATASE_TYPE_1"/>
    <property type="match status" value="1"/>
</dbReference>
<comment type="pathway">
    <text evidence="1">Pyrimidine metabolism; CTP biosynthesis via de novo pathway; CTP from UDP: step 2/2.</text>
</comment>
<dbReference type="GO" id="GO:0003883">
    <property type="term" value="F:CTP synthase activity"/>
    <property type="evidence" value="ECO:0007669"/>
    <property type="project" value="UniProtKB-EC"/>
</dbReference>
<dbReference type="GO" id="GO:0046872">
    <property type="term" value="F:metal ion binding"/>
    <property type="evidence" value="ECO:0007669"/>
    <property type="project" value="UniProtKB-KW"/>
</dbReference>
<reference evidence="18 19" key="1">
    <citation type="journal article" date="2015" name="Nature">
        <title>rRNA introns, odd ribosomes, and small enigmatic genomes across a large radiation of phyla.</title>
        <authorList>
            <person name="Brown C.T."/>
            <person name="Hug L.A."/>
            <person name="Thomas B.C."/>
            <person name="Sharon I."/>
            <person name="Castelle C.J."/>
            <person name="Singh A."/>
            <person name="Wilkins M.J."/>
            <person name="Williams K.H."/>
            <person name="Banfield J.F."/>
        </authorList>
    </citation>
    <scope>NUCLEOTIDE SEQUENCE [LARGE SCALE GENOMIC DNA]</scope>
</reference>
<keyword evidence="10" id="KW-0665">Pyrimidine biosynthesis</keyword>
<evidence type="ECO:0000259" key="16">
    <source>
        <dbReference type="Pfam" id="PF00117"/>
    </source>
</evidence>
<dbReference type="AlphaFoldDB" id="A0A0G0Q1P9"/>
<proteinExistence type="inferred from homology"/>
<evidence type="ECO:0000256" key="11">
    <source>
        <dbReference type="ARBA" id="ARBA00047781"/>
    </source>
</evidence>
<evidence type="ECO:0000256" key="15">
    <source>
        <dbReference type="ARBA" id="ARBA00083191"/>
    </source>
</evidence>
<dbReference type="PANTHER" id="PTHR11550:SF0">
    <property type="entry name" value="CTP SYNTHASE-RELATED"/>
    <property type="match status" value="1"/>
</dbReference>
<dbReference type="NCBIfam" id="NF003792">
    <property type="entry name" value="PRK05380.1"/>
    <property type="match status" value="1"/>
</dbReference>
<evidence type="ECO:0000256" key="9">
    <source>
        <dbReference type="ARBA" id="ARBA00022962"/>
    </source>
</evidence>
<dbReference type="GO" id="GO:0019856">
    <property type="term" value="P:pyrimidine nucleobase biosynthetic process"/>
    <property type="evidence" value="ECO:0007669"/>
    <property type="project" value="TreeGrafter"/>
</dbReference>